<gene>
    <name evidence="1" type="ORF">A2V49_00720</name>
</gene>
<dbReference type="EMBL" id="MEUV01000041">
    <property type="protein sequence ID" value="OGC45367.1"/>
    <property type="molecule type" value="Genomic_DNA"/>
</dbReference>
<proteinExistence type="predicted"/>
<name>A0A1F4UK96_UNCKA</name>
<accession>A0A1F4UK96</accession>
<sequence>MLSEILLKLGLNERESEDFIDAWSDSLDKSPYYFITFHGNDVINFYAPLVVRPKPQTVIRILMEYKPLKYYQEVPSFIYPQIPDRTGFTLVEWGGIER</sequence>
<dbReference type="Proteomes" id="UP000178615">
    <property type="component" value="Unassembled WGS sequence"/>
</dbReference>
<protein>
    <submittedName>
        <fullName evidence="1">Uncharacterized protein</fullName>
    </submittedName>
</protein>
<organism evidence="1 2">
    <name type="scientific">candidate division WWE3 bacterium RBG_19FT_COMBO_34_6</name>
    <dbReference type="NCBI Taxonomy" id="1802612"/>
    <lineage>
        <taxon>Bacteria</taxon>
        <taxon>Katanobacteria</taxon>
    </lineage>
</organism>
<dbReference type="AlphaFoldDB" id="A0A1F4UK96"/>
<comment type="caution">
    <text evidence="1">The sequence shown here is derived from an EMBL/GenBank/DDBJ whole genome shotgun (WGS) entry which is preliminary data.</text>
</comment>
<evidence type="ECO:0000313" key="1">
    <source>
        <dbReference type="EMBL" id="OGC45367.1"/>
    </source>
</evidence>
<reference evidence="1 2" key="1">
    <citation type="journal article" date="2016" name="Nat. Commun.">
        <title>Thousands of microbial genomes shed light on interconnected biogeochemical processes in an aquifer system.</title>
        <authorList>
            <person name="Anantharaman K."/>
            <person name="Brown C.T."/>
            <person name="Hug L.A."/>
            <person name="Sharon I."/>
            <person name="Castelle C.J."/>
            <person name="Probst A.J."/>
            <person name="Thomas B.C."/>
            <person name="Singh A."/>
            <person name="Wilkins M.J."/>
            <person name="Karaoz U."/>
            <person name="Brodie E.L."/>
            <person name="Williams K.H."/>
            <person name="Hubbard S.S."/>
            <person name="Banfield J.F."/>
        </authorList>
    </citation>
    <scope>NUCLEOTIDE SEQUENCE [LARGE SCALE GENOMIC DNA]</scope>
</reference>
<evidence type="ECO:0000313" key="2">
    <source>
        <dbReference type="Proteomes" id="UP000178615"/>
    </source>
</evidence>